<protein>
    <submittedName>
        <fullName evidence="4">Alpha/beta fold hydrolase</fullName>
    </submittedName>
</protein>
<sequence>MRTLNPDKVAAFKFANGPVGCLLTHGFTGSPFEMRELGEYLAGKGLTVLCRPLPGHGTSARDMLKTNWHNWYRGAVDNLAELSKSCEKVFLCGMSMGGTLSLHMAAHYARRYKVAGVAAYGAPIYLKNILLPILPLAKKVLTFKPPSESDVADPAAKEAQESYDRTPLECISSLLELLSHVRNDLQDITVPALLIQSTKDNTVHPPNVWLVHKLLGSSDKTVIEVNRSYHVITVDYDKDIVKEKTYEFIRRVAKL</sequence>
<feature type="binding site" evidence="2">
    <location>
        <position position="27"/>
    </location>
    <ligand>
        <name>substrate</name>
    </ligand>
</feature>
<reference evidence="4 5" key="1">
    <citation type="journal article" date="2017" name="ISME J.">
        <title>Energy and carbon metabolisms in a deep terrestrial subsurface fluid microbial community.</title>
        <authorList>
            <person name="Momper L."/>
            <person name="Jungbluth S.P."/>
            <person name="Lee M.D."/>
            <person name="Amend J.P."/>
        </authorList>
    </citation>
    <scope>NUCLEOTIDE SEQUENCE [LARGE SCALE GENOMIC DNA]</scope>
    <source>
        <strain evidence="4">SURF_5</strain>
    </source>
</reference>
<feature type="domain" description="Serine aminopeptidase S33" evidence="3">
    <location>
        <begin position="21"/>
        <end position="235"/>
    </location>
</feature>
<keyword evidence="4" id="KW-0378">Hydrolase</keyword>
<feature type="active site" description="Charge relay system" evidence="1">
    <location>
        <position position="200"/>
    </location>
</feature>
<dbReference type="SUPFAM" id="SSF53474">
    <property type="entry name" value="alpha/beta-Hydrolases"/>
    <property type="match status" value="1"/>
</dbReference>
<dbReference type="InterPro" id="IPR012354">
    <property type="entry name" value="Esterase_lipase"/>
</dbReference>
<evidence type="ECO:0000313" key="5">
    <source>
        <dbReference type="Proteomes" id="UP000265882"/>
    </source>
</evidence>
<dbReference type="Gene3D" id="3.40.50.1820">
    <property type="entry name" value="alpha/beta hydrolase"/>
    <property type="match status" value="1"/>
</dbReference>
<feature type="active site" description="Nucleophile" evidence="1">
    <location>
        <position position="95"/>
    </location>
</feature>
<organism evidence="4 5">
    <name type="scientific">Abyssobacteria bacterium (strain SURF_5)</name>
    <dbReference type="NCBI Taxonomy" id="2093360"/>
    <lineage>
        <taxon>Bacteria</taxon>
        <taxon>Pseudomonadati</taxon>
        <taxon>Candidatus Hydrogenedentota</taxon>
        <taxon>Candidatus Abyssobacteria</taxon>
    </lineage>
</organism>
<dbReference type="Pfam" id="PF12146">
    <property type="entry name" value="Hydrolase_4"/>
    <property type="match status" value="1"/>
</dbReference>
<dbReference type="Proteomes" id="UP000265882">
    <property type="component" value="Unassembled WGS sequence"/>
</dbReference>
<dbReference type="PANTHER" id="PTHR11614">
    <property type="entry name" value="PHOSPHOLIPASE-RELATED"/>
    <property type="match status" value="1"/>
</dbReference>
<dbReference type="AlphaFoldDB" id="A0A3A4NR66"/>
<gene>
    <name evidence="4" type="ORF">C4520_10230</name>
</gene>
<comment type="caution">
    <text evidence="4">The sequence shown here is derived from an EMBL/GenBank/DDBJ whole genome shotgun (WGS) entry which is preliminary data.</text>
</comment>
<feature type="active site" description="Charge relay system" evidence="1">
    <location>
        <position position="230"/>
    </location>
</feature>
<proteinExistence type="predicted"/>
<evidence type="ECO:0000256" key="2">
    <source>
        <dbReference type="PIRSR" id="PIRSR017388-2"/>
    </source>
</evidence>
<accession>A0A3A4NR66</accession>
<feature type="binding site" evidence="2">
    <location>
        <position position="96"/>
    </location>
    <ligand>
        <name>substrate</name>
    </ligand>
</feature>
<dbReference type="InterPro" id="IPR051044">
    <property type="entry name" value="MAG_DAG_Lipase"/>
</dbReference>
<dbReference type="GO" id="GO:0052689">
    <property type="term" value="F:carboxylic ester hydrolase activity"/>
    <property type="evidence" value="ECO:0007669"/>
    <property type="project" value="InterPro"/>
</dbReference>
<dbReference type="EMBL" id="QZKU01000068">
    <property type="protein sequence ID" value="RJP21379.1"/>
    <property type="molecule type" value="Genomic_DNA"/>
</dbReference>
<evidence type="ECO:0000256" key="1">
    <source>
        <dbReference type="PIRSR" id="PIRSR017388-1"/>
    </source>
</evidence>
<evidence type="ECO:0000259" key="3">
    <source>
        <dbReference type="Pfam" id="PF12146"/>
    </source>
</evidence>
<dbReference type="InterPro" id="IPR029058">
    <property type="entry name" value="AB_hydrolase_fold"/>
</dbReference>
<dbReference type="PIRSF" id="PIRSF017388">
    <property type="entry name" value="Esterase_lipase"/>
    <property type="match status" value="1"/>
</dbReference>
<evidence type="ECO:0000313" key="4">
    <source>
        <dbReference type="EMBL" id="RJP21379.1"/>
    </source>
</evidence>
<dbReference type="InterPro" id="IPR022742">
    <property type="entry name" value="Hydrolase_4"/>
</dbReference>
<name>A0A3A4NR66_ABYX5</name>